<feature type="transmembrane region" description="Helical" evidence="1">
    <location>
        <begin position="429"/>
        <end position="462"/>
    </location>
</feature>
<organism evidence="2 3">
    <name type="scientific">Hoeflea marina</name>
    <dbReference type="NCBI Taxonomy" id="274592"/>
    <lineage>
        <taxon>Bacteria</taxon>
        <taxon>Pseudomonadati</taxon>
        <taxon>Pseudomonadota</taxon>
        <taxon>Alphaproteobacteria</taxon>
        <taxon>Hyphomicrobiales</taxon>
        <taxon>Rhizobiaceae</taxon>
        <taxon>Hoeflea</taxon>
    </lineage>
</organism>
<reference evidence="2 3" key="1">
    <citation type="submission" date="2018-05" db="EMBL/GenBank/DDBJ databases">
        <title>Genomic Encyclopedia of Type Strains, Phase IV (KMG-IV): sequencing the most valuable type-strain genomes for metagenomic binning, comparative biology and taxonomic classification.</title>
        <authorList>
            <person name="Goeker M."/>
        </authorList>
    </citation>
    <scope>NUCLEOTIDE SEQUENCE [LARGE SCALE GENOMIC DNA]</scope>
    <source>
        <strain evidence="2 3">DSM 16791</strain>
    </source>
</reference>
<dbReference type="AlphaFoldDB" id="A0A317PNB4"/>
<dbReference type="Pfam" id="PF03929">
    <property type="entry name" value="PepSY_TM"/>
    <property type="match status" value="1"/>
</dbReference>
<dbReference type="PANTHER" id="PTHR34219:SF1">
    <property type="entry name" value="PEPSY DOMAIN-CONTAINING PROTEIN"/>
    <property type="match status" value="1"/>
</dbReference>
<keyword evidence="1" id="KW-1133">Transmembrane helix</keyword>
<feature type="transmembrane region" description="Helical" evidence="1">
    <location>
        <begin position="209"/>
        <end position="230"/>
    </location>
</feature>
<protein>
    <submittedName>
        <fullName evidence="2">Putative iron-regulated membrane protein</fullName>
    </submittedName>
</protein>
<evidence type="ECO:0000313" key="3">
    <source>
        <dbReference type="Proteomes" id="UP000246352"/>
    </source>
</evidence>
<feature type="transmembrane region" description="Helical" evidence="1">
    <location>
        <begin position="386"/>
        <end position="409"/>
    </location>
</feature>
<evidence type="ECO:0000313" key="2">
    <source>
        <dbReference type="EMBL" id="PWW02043.1"/>
    </source>
</evidence>
<gene>
    <name evidence="2" type="ORF">DFR52_102708</name>
</gene>
<proteinExistence type="predicted"/>
<dbReference type="Proteomes" id="UP000246352">
    <property type="component" value="Unassembled WGS sequence"/>
</dbReference>
<name>A0A317PNB4_9HYPH</name>
<sequence length="473" mass="51770">MTDISTEFPGREASRRDKPLASRFYLAAWRWHFYAGLYVAPFLLMLAVTGLIMLYTMVFDGRDGEKITVEPGQAVAALSLQADAALAAVPGSELVEWIGPMDARGVSVFRVSQGDAQTMVAVDPYRTEVVETWNRQAGWYDFANDIHGSLLIGDLGDRLIEIAAGFGIVLVITGLYMWLPRRGQDWRSVLVPAVFARGRERWKSLHRSVGFYVAILLVAFLISGMSWTGIWGDRFVQAWSTFPAAKWDNVPLSDKTHAAMNHGATKDVPWALEKTPMPESGSEVAIEARSAGMNPDVGAIAALGRDLGLEGRFRINYPAGDAGVWTLSQDSMSFDSTDPMVDRTVHVDRFTGNILADVGFADYSLPGKAMAVGVALHEGTAGWWNVALNTVFCLSVIFLSVSGIVMWWMRRPSQAVRLAAPPRGAEMPLWKGAAIVMVLVSLMFPLVGLTLIVVLALDALVIQRIGPLRRLVS</sequence>
<dbReference type="RefSeq" id="WP_210205814.1">
    <property type="nucleotide sequence ID" value="NZ_QGTR01000002.1"/>
</dbReference>
<comment type="caution">
    <text evidence="2">The sequence shown here is derived from an EMBL/GenBank/DDBJ whole genome shotgun (WGS) entry which is preliminary data.</text>
</comment>
<keyword evidence="1" id="KW-0472">Membrane</keyword>
<dbReference type="InterPro" id="IPR005625">
    <property type="entry name" value="PepSY-ass_TM"/>
</dbReference>
<dbReference type="PANTHER" id="PTHR34219">
    <property type="entry name" value="IRON-REGULATED INNER MEMBRANE PROTEIN-RELATED"/>
    <property type="match status" value="1"/>
</dbReference>
<evidence type="ECO:0000256" key="1">
    <source>
        <dbReference type="SAM" id="Phobius"/>
    </source>
</evidence>
<dbReference type="EMBL" id="QGTR01000002">
    <property type="protein sequence ID" value="PWW02043.1"/>
    <property type="molecule type" value="Genomic_DNA"/>
</dbReference>
<keyword evidence="3" id="KW-1185">Reference proteome</keyword>
<keyword evidence="1" id="KW-0812">Transmembrane</keyword>
<feature type="transmembrane region" description="Helical" evidence="1">
    <location>
        <begin position="159"/>
        <end position="179"/>
    </location>
</feature>
<accession>A0A317PNB4</accession>
<feature type="transmembrane region" description="Helical" evidence="1">
    <location>
        <begin position="33"/>
        <end position="58"/>
    </location>
</feature>